<feature type="coiled-coil region" evidence="10">
    <location>
        <begin position="8"/>
        <end position="45"/>
    </location>
</feature>
<comment type="function">
    <text evidence="9">Component of the NuA4 histone acetyltransferase complex which is involved in transcriptional activation of selected genes principally by acetylation of nucleosomal histone H4 and H2A. The NuA4 complex is also involved in DNA repair.</text>
</comment>
<evidence type="ECO:0000256" key="2">
    <source>
        <dbReference type="ARBA" id="ARBA00010916"/>
    </source>
</evidence>
<dbReference type="GO" id="GO:0006325">
    <property type="term" value="P:chromatin organization"/>
    <property type="evidence" value="ECO:0007669"/>
    <property type="project" value="UniProtKB-KW"/>
</dbReference>
<dbReference type="EMBL" id="PYFQ01000002">
    <property type="protein sequence ID" value="PSK39713.1"/>
    <property type="molecule type" value="Genomic_DNA"/>
</dbReference>
<keyword evidence="9" id="KW-0234">DNA repair</keyword>
<dbReference type="Pfam" id="PF09340">
    <property type="entry name" value="NuA4"/>
    <property type="match status" value="1"/>
</dbReference>
<dbReference type="STRING" id="418784.A0A2P7YUS6"/>
<name>A0A2P7YUS6_9ASCO</name>
<comment type="subunit">
    <text evidence="9">Component of the NuA4 histone acetyltransferase complex.</text>
</comment>
<accession>A0A2P7YUS6</accession>
<dbReference type="GO" id="GO:0006281">
    <property type="term" value="P:DNA repair"/>
    <property type="evidence" value="ECO:0007669"/>
    <property type="project" value="UniProtKB-UniRule"/>
</dbReference>
<evidence type="ECO:0000256" key="6">
    <source>
        <dbReference type="ARBA" id="ARBA00023054"/>
    </source>
</evidence>
<dbReference type="InterPro" id="IPR015418">
    <property type="entry name" value="Eaf6"/>
</dbReference>
<keyword evidence="9" id="KW-0227">DNA damage</keyword>
<comment type="similarity">
    <text evidence="2 9">Belongs to the EAF6 family.</text>
</comment>
<dbReference type="Proteomes" id="UP000241107">
    <property type="component" value="Unassembled WGS sequence"/>
</dbReference>
<feature type="region of interest" description="Disordered" evidence="11">
    <location>
        <begin position="98"/>
        <end position="143"/>
    </location>
</feature>
<feature type="compositionally biased region" description="Polar residues" evidence="11">
    <location>
        <begin position="115"/>
        <end position="127"/>
    </location>
</feature>
<keyword evidence="8 9" id="KW-0539">Nucleus</keyword>
<dbReference type="AlphaFoldDB" id="A0A2P7YUS6"/>
<reference evidence="12 13" key="1">
    <citation type="submission" date="2018-03" db="EMBL/GenBank/DDBJ databases">
        <title>Candida pseudohaemulonii genome assembly and annotation.</title>
        <authorList>
            <person name="Munoz J.F."/>
            <person name="Gade L.G."/>
            <person name="Chow N.A."/>
            <person name="Litvintseva A.P."/>
            <person name="Loparev V.N."/>
            <person name="Cuomo C.A."/>
        </authorList>
    </citation>
    <scope>NUCLEOTIDE SEQUENCE [LARGE SCALE GENOMIC DNA]</scope>
    <source>
        <strain evidence="12 13">B12108</strain>
    </source>
</reference>
<evidence type="ECO:0000256" key="11">
    <source>
        <dbReference type="SAM" id="MobiDB-lite"/>
    </source>
</evidence>
<evidence type="ECO:0000256" key="1">
    <source>
        <dbReference type="ARBA" id="ARBA00004123"/>
    </source>
</evidence>
<dbReference type="VEuPathDB" id="FungiDB:C7M61_001518"/>
<dbReference type="OrthoDB" id="440324at2759"/>
<evidence type="ECO:0000256" key="10">
    <source>
        <dbReference type="SAM" id="Coils"/>
    </source>
</evidence>
<dbReference type="GO" id="GO:0035267">
    <property type="term" value="C:NuA4 histone acetyltransferase complex"/>
    <property type="evidence" value="ECO:0007669"/>
    <property type="project" value="UniProtKB-UniRule"/>
</dbReference>
<evidence type="ECO:0000256" key="7">
    <source>
        <dbReference type="ARBA" id="ARBA00023163"/>
    </source>
</evidence>
<keyword evidence="6 10" id="KW-0175">Coiled coil</keyword>
<keyword evidence="7 9" id="KW-0804">Transcription</keyword>
<sequence>MSKPQSSVDQYTQLKNQLSQQIVKKQELDAQLQTLESSIYEKENDYFNESTYGNIVKGFDSFAKSSSGGSSKRKMVYTDDDHIFSLLSATFVRTLMKRQGTGGPDYDDFEDSVETPASNVPNGNKEQPGTPGRKRKNRLEETK</sequence>
<evidence type="ECO:0000256" key="5">
    <source>
        <dbReference type="ARBA" id="ARBA00023015"/>
    </source>
</evidence>
<comment type="caution">
    <text evidence="12">The sequence shown here is derived from an EMBL/GenBank/DDBJ whole genome shotgun (WGS) entry which is preliminary data.</text>
</comment>
<dbReference type="GeneID" id="36564908"/>
<evidence type="ECO:0000313" key="12">
    <source>
        <dbReference type="EMBL" id="PSK39713.1"/>
    </source>
</evidence>
<evidence type="ECO:0000256" key="3">
    <source>
        <dbReference type="ARBA" id="ARBA00018504"/>
    </source>
</evidence>
<evidence type="ECO:0000256" key="9">
    <source>
        <dbReference type="RuleBase" id="RU368022"/>
    </source>
</evidence>
<dbReference type="GO" id="GO:0005634">
    <property type="term" value="C:nucleus"/>
    <property type="evidence" value="ECO:0007669"/>
    <property type="project" value="UniProtKB-SubCell"/>
</dbReference>
<protein>
    <recommendedName>
        <fullName evidence="3 9">Chromatin modification-related protein EAF6</fullName>
    </recommendedName>
</protein>
<keyword evidence="5 9" id="KW-0805">Transcription regulation</keyword>
<comment type="subcellular location">
    <subcellularLocation>
        <location evidence="1 9">Nucleus</location>
    </subcellularLocation>
</comment>
<keyword evidence="13" id="KW-1185">Reference proteome</keyword>
<evidence type="ECO:0000313" key="13">
    <source>
        <dbReference type="Proteomes" id="UP000241107"/>
    </source>
</evidence>
<proteinExistence type="inferred from homology"/>
<evidence type="ECO:0000256" key="4">
    <source>
        <dbReference type="ARBA" id="ARBA00022853"/>
    </source>
</evidence>
<gene>
    <name evidence="12" type="ORF">C7M61_001518</name>
</gene>
<keyword evidence="4 9" id="KW-0156">Chromatin regulator</keyword>
<dbReference type="RefSeq" id="XP_024714803.1">
    <property type="nucleotide sequence ID" value="XM_024856923.1"/>
</dbReference>
<organism evidence="12 13">
    <name type="scientific">Candidozyma pseudohaemuli</name>
    <dbReference type="NCBI Taxonomy" id="418784"/>
    <lineage>
        <taxon>Eukaryota</taxon>
        <taxon>Fungi</taxon>
        <taxon>Dikarya</taxon>
        <taxon>Ascomycota</taxon>
        <taxon>Saccharomycotina</taxon>
        <taxon>Pichiomycetes</taxon>
        <taxon>Metschnikowiaceae</taxon>
        <taxon>Candidozyma</taxon>
    </lineage>
</organism>
<dbReference type="PANTHER" id="PTHR13476">
    <property type="entry name" value="CHROMATIN MODIFICATION-RELATED PROTEIN MEAF6"/>
    <property type="match status" value="1"/>
</dbReference>
<evidence type="ECO:0000256" key="8">
    <source>
        <dbReference type="ARBA" id="ARBA00023242"/>
    </source>
</evidence>